<gene>
    <name evidence="1" type="primary">IGHMBP2_1</name>
    <name evidence="1" type="ORF">K3G42_022139</name>
</gene>
<keyword evidence="1" id="KW-0238">DNA-binding</keyword>
<accession>A0ACB8G2Z5</accession>
<comment type="caution">
    <text evidence="1">The sequence shown here is derived from an EMBL/GenBank/DDBJ whole genome shotgun (WGS) entry which is preliminary data.</text>
</comment>
<organism evidence="1 2">
    <name type="scientific">Sphaerodactylus townsendi</name>
    <dbReference type="NCBI Taxonomy" id="933632"/>
    <lineage>
        <taxon>Eukaryota</taxon>
        <taxon>Metazoa</taxon>
        <taxon>Chordata</taxon>
        <taxon>Craniata</taxon>
        <taxon>Vertebrata</taxon>
        <taxon>Euteleostomi</taxon>
        <taxon>Lepidosauria</taxon>
        <taxon>Squamata</taxon>
        <taxon>Bifurcata</taxon>
        <taxon>Gekkota</taxon>
        <taxon>Sphaerodactylidae</taxon>
        <taxon>Sphaerodactylus</taxon>
    </lineage>
</organism>
<reference evidence="1" key="1">
    <citation type="submission" date="2021-08" db="EMBL/GenBank/DDBJ databases">
        <title>The first chromosome-level gecko genome reveals the dynamic sex chromosomes of Neotropical dwarf geckos (Sphaerodactylidae: Sphaerodactylus).</title>
        <authorList>
            <person name="Pinto B.J."/>
            <person name="Keating S.E."/>
            <person name="Gamble T."/>
        </authorList>
    </citation>
    <scope>NUCLEOTIDE SEQUENCE</scope>
    <source>
        <strain evidence="1">TG3544</strain>
    </source>
</reference>
<sequence>MVIICQSQKIPSNGSENKSIATSPPTPEDVVHGCAEKAKEHARQRISREGVLYAGSGMKDRSVDPAKRAHLQRRLDKKLSELSNQRKGKKKDKEK</sequence>
<keyword evidence="2" id="KW-1185">Reference proteome</keyword>
<evidence type="ECO:0000313" key="2">
    <source>
        <dbReference type="Proteomes" id="UP000827872"/>
    </source>
</evidence>
<evidence type="ECO:0000313" key="1">
    <source>
        <dbReference type="EMBL" id="KAH8013793.1"/>
    </source>
</evidence>
<protein>
    <submittedName>
        <fullName evidence="1">DNA-binding protein SMUBP-2</fullName>
    </submittedName>
</protein>
<proteinExistence type="predicted"/>
<name>A0ACB8G2Z5_9SAUR</name>
<dbReference type="Proteomes" id="UP000827872">
    <property type="component" value="Linkage Group LG02"/>
</dbReference>
<dbReference type="EMBL" id="CM037615">
    <property type="protein sequence ID" value="KAH8013793.1"/>
    <property type="molecule type" value="Genomic_DNA"/>
</dbReference>